<gene>
    <name evidence="3" type="ORF">PANO66_02591</name>
</gene>
<evidence type="ECO:0000313" key="3">
    <source>
        <dbReference type="EMBL" id="CAD5950598.1"/>
    </source>
</evidence>
<feature type="domain" description="ATPase AAA-type core" evidence="2">
    <location>
        <begin position="145"/>
        <end position="349"/>
    </location>
</feature>
<dbReference type="InterPro" id="IPR041685">
    <property type="entry name" value="AAA_GajA/Old/RecF-like"/>
</dbReference>
<dbReference type="Proteomes" id="UP001153761">
    <property type="component" value="Chromosome"/>
</dbReference>
<dbReference type="Pfam" id="PF13304">
    <property type="entry name" value="AAA_21"/>
    <property type="match status" value="1"/>
</dbReference>
<dbReference type="PANTHER" id="PTHR43581">
    <property type="entry name" value="ATP/GTP PHOSPHATASE"/>
    <property type="match status" value="1"/>
</dbReference>
<accession>A0AAD1Q2N9</accession>
<dbReference type="Gene3D" id="3.40.50.300">
    <property type="entry name" value="P-loop containing nucleotide triphosphate hydrolases"/>
    <property type="match status" value="1"/>
</dbReference>
<dbReference type="InterPro" id="IPR003959">
    <property type="entry name" value="ATPase_AAA_core"/>
</dbReference>
<feature type="domain" description="Endonuclease GajA/Old nuclease/RecF-like AAA" evidence="1">
    <location>
        <begin position="1"/>
        <end position="54"/>
    </location>
</feature>
<evidence type="ECO:0000259" key="2">
    <source>
        <dbReference type="Pfam" id="PF13304"/>
    </source>
</evidence>
<evidence type="ECO:0000313" key="4">
    <source>
        <dbReference type="Proteomes" id="UP001153761"/>
    </source>
</evidence>
<dbReference type="GO" id="GO:0005524">
    <property type="term" value="F:ATP binding"/>
    <property type="evidence" value="ECO:0007669"/>
    <property type="project" value="InterPro"/>
</dbReference>
<dbReference type="PANTHER" id="PTHR43581:SF4">
    <property type="entry name" value="ATP_GTP PHOSPHATASE"/>
    <property type="match status" value="1"/>
</dbReference>
<dbReference type="RefSeq" id="WP_227381306.1">
    <property type="nucleotide sequence ID" value="NZ_LR882963.1"/>
</dbReference>
<sequence>MKIESITVQKFKRFDNLEVSFKNKTLQEVTNRFLILGDNGTGKTTLLQAIALPLALATKQRTTVYDFDWVGFLPGRFFAWGSPHIELEISFEDEELEATKSVAQRWYEAQPIEFRPQNFVEPGNNRLVKLILNGEYWKVGENNDQQERAQFQGRYYAQKLLNRDPSIRSEFSKLPGIFWFDQFRNLGSKPTPESGGDGFRETAAEISFESGVGRLRQYLIQWKQWKQWKQKPQSYNYSVDYLSQLEMLYKKVFPDRSFIGIEYQPSHDSPTEQNTYFTLNDGHRTYDIVEMSAGEQSVFPMLYEIVRQQIAYSIVLVDEIDLNLHPPVAQLLVNQLPKIAPTCQFMQIILRLELRCLFLVNDFYHFRTVGEIQGVNTHFQMLSAS</sequence>
<organism evidence="3 4">
    <name type="scientific">Planktothrix agardhii</name>
    <name type="common">Oscillatoria agardhii</name>
    <dbReference type="NCBI Taxonomy" id="1160"/>
    <lineage>
        <taxon>Bacteria</taxon>
        <taxon>Bacillati</taxon>
        <taxon>Cyanobacteriota</taxon>
        <taxon>Cyanophyceae</taxon>
        <taxon>Oscillatoriophycideae</taxon>
        <taxon>Oscillatoriales</taxon>
        <taxon>Microcoleaceae</taxon>
        <taxon>Planktothrix</taxon>
    </lineage>
</organism>
<proteinExistence type="predicted"/>
<dbReference type="EMBL" id="LR882963">
    <property type="protein sequence ID" value="CAD5950598.1"/>
    <property type="molecule type" value="Genomic_DNA"/>
</dbReference>
<dbReference type="AlphaFoldDB" id="A0AAD1Q2N9"/>
<dbReference type="GO" id="GO:0016887">
    <property type="term" value="F:ATP hydrolysis activity"/>
    <property type="evidence" value="ECO:0007669"/>
    <property type="project" value="InterPro"/>
</dbReference>
<dbReference type="InterPro" id="IPR027417">
    <property type="entry name" value="P-loop_NTPase"/>
</dbReference>
<name>A0AAD1Q2N9_PLAAG</name>
<reference evidence="3" key="1">
    <citation type="submission" date="2020-09" db="EMBL/GenBank/DDBJ databases">
        <authorList>
            <person name="Blom J."/>
        </authorList>
    </citation>
    <scope>NUCLEOTIDE SEQUENCE</scope>
    <source>
        <strain evidence="3">No.66</strain>
    </source>
</reference>
<evidence type="ECO:0000259" key="1">
    <source>
        <dbReference type="Pfam" id="PF13175"/>
    </source>
</evidence>
<dbReference type="Pfam" id="PF13175">
    <property type="entry name" value="AAA_15"/>
    <property type="match status" value="1"/>
</dbReference>
<protein>
    <submittedName>
        <fullName evidence="3">AAA ATPase</fullName>
    </submittedName>
</protein>
<dbReference type="InterPro" id="IPR051396">
    <property type="entry name" value="Bact_Antivir_Def_Nuclease"/>
</dbReference>
<dbReference type="SUPFAM" id="SSF52540">
    <property type="entry name" value="P-loop containing nucleoside triphosphate hydrolases"/>
    <property type="match status" value="1"/>
</dbReference>